<evidence type="ECO:0000313" key="2">
    <source>
        <dbReference type="EMBL" id="WVN87261.1"/>
    </source>
</evidence>
<organism evidence="2 3">
    <name type="scientific">Cryptococcus depauperatus CBS 7841</name>
    <dbReference type="NCBI Taxonomy" id="1295531"/>
    <lineage>
        <taxon>Eukaryota</taxon>
        <taxon>Fungi</taxon>
        <taxon>Dikarya</taxon>
        <taxon>Basidiomycota</taxon>
        <taxon>Agaricomycotina</taxon>
        <taxon>Tremellomycetes</taxon>
        <taxon>Tremellales</taxon>
        <taxon>Cryptococcaceae</taxon>
        <taxon>Cryptococcus</taxon>
    </lineage>
</organism>
<accession>A0AAJ8JRU5</accession>
<dbReference type="InterPro" id="IPR032675">
    <property type="entry name" value="LRR_dom_sf"/>
</dbReference>
<dbReference type="KEGG" id="cdep:91086650"/>
<name>A0AAJ8JRU5_9TREE</name>
<dbReference type="PANTHER" id="PTHR45752">
    <property type="entry name" value="LEUCINE-RICH REPEAT-CONTAINING"/>
    <property type="match status" value="1"/>
</dbReference>
<sequence length="513" mass="57659">MPPIVDLFSAASKPMPMVDYFPSRPLPFAATLVPLDPNTSLPAKLPKPKRHREPIPKEFPSPPYHQRHVSAKALTENLKDLAFDSKHKSTIVGTDDRLGLESLSTKIADLRDLVATPLATSPCVDLSGHESPFATRSKPFGRVSTAPPTASSFINNVNQSRERDPLCQSPISRSPVRGVEAREQVTPTKSHVSLMPSAMLSNGSPGKTKGPRKSIERSRTGLSSLGPTQALPVQLFGSQNKLTNLPSALFEATNLTVLTLRNNRLTSLPAAIGELHNLKELNIANNSILPSTILSLNLDLFIVQPNPFRKPEAPETQLGPLIRFYDSSVPRLKDLCMSILISPRQPYNYPPFLDKYYWDLPRRGIPHPLLDAAIMHEMIPNITEEDIKRILQLFRSFSNELVRQRRAQPLKFQDFADPFPRSHRAPPPDNASDNPYYYHCPSHRHFEMDTETSCSPSRHLFLQSAEERVEWREIFGEKNLPVRWKGCSPGCLAFLEDEEEWSIDEAEDQEIRL</sequence>
<reference evidence="2" key="2">
    <citation type="journal article" date="2022" name="Elife">
        <title>Obligate sexual reproduction of a homothallic fungus closely related to the Cryptococcus pathogenic species complex.</title>
        <authorList>
            <person name="Passer A.R."/>
            <person name="Clancey S.A."/>
            <person name="Shea T."/>
            <person name="David-Palma M."/>
            <person name="Averette A.F."/>
            <person name="Boekhout T."/>
            <person name="Porcel B.M."/>
            <person name="Nowrousian M."/>
            <person name="Cuomo C.A."/>
            <person name="Sun S."/>
            <person name="Heitman J."/>
            <person name="Coelho M.A."/>
        </authorList>
    </citation>
    <scope>NUCLEOTIDE SEQUENCE</scope>
    <source>
        <strain evidence="2">CBS 7841</strain>
    </source>
</reference>
<evidence type="ECO:0000313" key="3">
    <source>
        <dbReference type="Proteomes" id="UP000094043"/>
    </source>
</evidence>
<protein>
    <recommendedName>
        <fullName evidence="4">Leucine-rich repeat-containing protein</fullName>
    </recommendedName>
</protein>
<dbReference type="Gene3D" id="3.80.10.10">
    <property type="entry name" value="Ribonuclease Inhibitor"/>
    <property type="match status" value="1"/>
</dbReference>
<proteinExistence type="predicted"/>
<evidence type="ECO:0008006" key="4">
    <source>
        <dbReference type="Google" id="ProtNLM"/>
    </source>
</evidence>
<dbReference type="PROSITE" id="PS51450">
    <property type="entry name" value="LRR"/>
    <property type="match status" value="1"/>
</dbReference>
<dbReference type="InterPro" id="IPR050715">
    <property type="entry name" value="LRR-SigEffector_domain"/>
</dbReference>
<reference evidence="2" key="3">
    <citation type="submission" date="2024-01" db="EMBL/GenBank/DDBJ databases">
        <authorList>
            <person name="Coelho M.A."/>
            <person name="David-Palma M."/>
            <person name="Shea T."/>
            <person name="Sun S."/>
            <person name="Cuomo C.A."/>
            <person name="Heitman J."/>
        </authorList>
    </citation>
    <scope>NUCLEOTIDE SEQUENCE</scope>
    <source>
        <strain evidence="2">CBS 7841</strain>
    </source>
</reference>
<dbReference type="GeneID" id="91086650"/>
<dbReference type="InterPro" id="IPR001611">
    <property type="entry name" value="Leu-rich_rpt"/>
</dbReference>
<dbReference type="Proteomes" id="UP000094043">
    <property type="component" value="Chromosome 3"/>
</dbReference>
<reference evidence="2" key="1">
    <citation type="submission" date="2016-06" db="EMBL/GenBank/DDBJ databases">
        <authorList>
            <person name="Cuomo C."/>
            <person name="Litvintseva A."/>
            <person name="Heitman J."/>
            <person name="Chen Y."/>
            <person name="Sun S."/>
            <person name="Springer D."/>
            <person name="Dromer F."/>
            <person name="Young S."/>
            <person name="Zeng Q."/>
            <person name="Chapman S."/>
            <person name="Gujja S."/>
            <person name="Saif S."/>
            <person name="Birren B."/>
        </authorList>
    </citation>
    <scope>NUCLEOTIDE SEQUENCE</scope>
    <source>
        <strain evidence="2">CBS 7841</strain>
    </source>
</reference>
<evidence type="ECO:0000256" key="1">
    <source>
        <dbReference type="SAM" id="MobiDB-lite"/>
    </source>
</evidence>
<dbReference type="PANTHER" id="PTHR45752:SF187">
    <property type="entry name" value="LEUCINE-RICH REPEAT AND IQ DOMAIN-CONTAINING PROTEIN 4"/>
    <property type="match status" value="1"/>
</dbReference>
<dbReference type="SUPFAM" id="SSF52075">
    <property type="entry name" value="Outer arm dynein light chain 1"/>
    <property type="match status" value="1"/>
</dbReference>
<dbReference type="AlphaFoldDB" id="A0AAJ8JRU5"/>
<keyword evidence="3" id="KW-1185">Reference proteome</keyword>
<dbReference type="RefSeq" id="XP_066067961.1">
    <property type="nucleotide sequence ID" value="XM_066211864.1"/>
</dbReference>
<gene>
    <name evidence="2" type="ORF">L203_102438</name>
</gene>
<feature type="region of interest" description="Disordered" evidence="1">
    <location>
        <begin position="39"/>
        <end position="65"/>
    </location>
</feature>
<dbReference type="Pfam" id="PF13855">
    <property type="entry name" value="LRR_8"/>
    <property type="match status" value="1"/>
</dbReference>
<feature type="region of interest" description="Disordered" evidence="1">
    <location>
        <begin position="161"/>
        <end position="226"/>
    </location>
</feature>
<dbReference type="EMBL" id="CP143786">
    <property type="protein sequence ID" value="WVN87261.1"/>
    <property type="molecule type" value="Genomic_DNA"/>
</dbReference>